<accession>A0A944GUN6</accession>
<feature type="transmembrane region" description="Helical" evidence="7">
    <location>
        <begin position="40"/>
        <end position="60"/>
    </location>
</feature>
<evidence type="ECO:0000313" key="9">
    <source>
        <dbReference type="EMBL" id="MBS8262644.1"/>
    </source>
</evidence>
<gene>
    <name evidence="9" type="ORF">DYI23_20630</name>
</gene>
<comment type="similarity">
    <text evidence="7">Belongs to the binding-protein-dependent transport system permease family.</text>
</comment>
<evidence type="ECO:0000256" key="6">
    <source>
        <dbReference type="ARBA" id="ARBA00023136"/>
    </source>
</evidence>
<comment type="subcellular location">
    <subcellularLocation>
        <location evidence="1 7">Cell membrane</location>
        <topology evidence="1 7">Multi-pass membrane protein</topology>
    </subcellularLocation>
</comment>
<dbReference type="PROSITE" id="PS50928">
    <property type="entry name" value="ABC_TM1"/>
    <property type="match status" value="1"/>
</dbReference>
<dbReference type="GO" id="GO:0055085">
    <property type="term" value="P:transmembrane transport"/>
    <property type="evidence" value="ECO:0007669"/>
    <property type="project" value="InterPro"/>
</dbReference>
<comment type="caution">
    <text evidence="9">The sequence shown here is derived from an EMBL/GenBank/DDBJ whole genome shotgun (WGS) entry which is preliminary data.</text>
</comment>
<name>A0A944GUN6_9HYPH</name>
<evidence type="ECO:0000256" key="5">
    <source>
        <dbReference type="ARBA" id="ARBA00022989"/>
    </source>
</evidence>
<dbReference type="InterPro" id="IPR035906">
    <property type="entry name" value="MetI-like_sf"/>
</dbReference>
<evidence type="ECO:0000256" key="4">
    <source>
        <dbReference type="ARBA" id="ARBA00022692"/>
    </source>
</evidence>
<dbReference type="AlphaFoldDB" id="A0A944GUN6"/>
<feature type="domain" description="ABC transmembrane type-1" evidence="8">
    <location>
        <begin position="89"/>
        <end position="273"/>
    </location>
</feature>
<evidence type="ECO:0000256" key="3">
    <source>
        <dbReference type="ARBA" id="ARBA00022475"/>
    </source>
</evidence>
<reference evidence="9" key="2">
    <citation type="journal article" date="2021" name="Microorganisms">
        <title>Bacterial Dimethylsulfoniopropionate Biosynthesis in the East China Sea.</title>
        <authorList>
            <person name="Liu J."/>
            <person name="Zhang Y."/>
            <person name="Liu J."/>
            <person name="Zhong H."/>
            <person name="Williams B.T."/>
            <person name="Zheng Y."/>
            <person name="Curson A.R.J."/>
            <person name="Sun C."/>
            <person name="Sun H."/>
            <person name="Song D."/>
            <person name="Wagner Mackenzie B."/>
            <person name="Bermejo Martinez A."/>
            <person name="Todd J.D."/>
            <person name="Zhang X.H."/>
        </authorList>
    </citation>
    <scope>NUCLEOTIDE SEQUENCE</scope>
    <source>
        <strain evidence="9">AESS21</strain>
    </source>
</reference>
<organism evidence="9 10">
    <name type="scientific">Roseibium polysiphoniae</name>
    <dbReference type="NCBI Taxonomy" id="2571221"/>
    <lineage>
        <taxon>Bacteria</taxon>
        <taxon>Pseudomonadati</taxon>
        <taxon>Pseudomonadota</taxon>
        <taxon>Alphaproteobacteria</taxon>
        <taxon>Hyphomicrobiales</taxon>
        <taxon>Stappiaceae</taxon>
        <taxon>Roseibium</taxon>
    </lineage>
</organism>
<evidence type="ECO:0000313" key="10">
    <source>
        <dbReference type="Proteomes" id="UP000705379"/>
    </source>
</evidence>
<keyword evidence="4 7" id="KW-0812">Transmembrane</keyword>
<keyword evidence="5 7" id="KW-1133">Transmembrane helix</keyword>
<dbReference type="RefSeq" id="WP_213217983.1">
    <property type="nucleotide sequence ID" value="NZ_QTKU01000006.1"/>
</dbReference>
<feature type="transmembrane region" description="Helical" evidence="7">
    <location>
        <begin position="255"/>
        <end position="281"/>
    </location>
</feature>
<dbReference type="Proteomes" id="UP000705379">
    <property type="component" value="Unassembled WGS sequence"/>
</dbReference>
<dbReference type="Pfam" id="PF00528">
    <property type="entry name" value="BPD_transp_1"/>
    <property type="match status" value="1"/>
</dbReference>
<feature type="transmembrane region" description="Helical" evidence="7">
    <location>
        <begin position="127"/>
        <end position="147"/>
    </location>
</feature>
<dbReference type="EMBL" id="QTKU01000006">
    <property type="protein sequence ID" value="MBS8262644.1"/>
    <property type="molecule type" value="Genomic_DNA"/>
</dbReference>
<reference evidence="9" key="1">
    <citation type="submission" date="2018-08" db="EMBL/GenBank/DDBJ databases">
        <authorList>
            <person name="Jin W."/>
            <person name="Wang H."/>
            <person name="Yang Y."/>
            <person name="Li M."/>
            <person name="Liu J."/>
        </authorList>
    </citation>
    <scope>NUCLEOTIDE SEQUENCE</scope>
    <source>
        <strain evidence="9">AESS21</strain>
    </source>
</reference>
<dbReference type="PANTHER" id="PTHR30151:SF41">
    <property type="entry name" value="ABC TRANSPORTER PERMEASE PROTEIN"/>
    <property type="match status" value="1"/>
</dbReference>
<evidence type="ECO:0000256" key="7">
    <source>
        <dbReference type="RuleBase" id="RU363032"/>
    </source>
</evidence>
<dbReference type="SUPFAM" id="SSF161098">
    <property type="entry name" value="MetI-like"/>
    <property type="match status" value="1"/>
</dbReference>
<protein>
    <submittedName>
        <fullName evidence="9">ABC transporter permease</fullName>
    </submittedName>
</protein>
<feature type="transmembrane region" description="Helical" evidence="7">
    <location>
        <begin position="207"/>
        <end position="230"/>
    </location>
</feature>
<proteinExistence type="inferred from homology"/>
<sequence>MTVLTEHAVAVPEHSGQAAPLDPLEVSKARAAKIERQGRWILPVVILLISIVLWDRICVWNEIPHYILPRPVLVYEALIADWPILSIALLNTLKITLGAMLIATFGGLALAVLFTQSKWIEISFFPFAVILQVTPIIAIAPLIFIYVDSVEAGLLICAWIVAFFPVLSNTTLGLNSADHNLRNLFQMYGATRWQTLRYLRLPAAMPYFLGGLRIAGGLSLIGAIVAEFVAGSAGSGSGLANQILESSYRLNIPRMFAALILISGTGIVIFLLMNFLSHVFLHKWHESALKREN</sequence>
<keyword evidence="3" id="KW-1003">Cell membrane</keyword>
<evidence type="ECO:0000259" key="8">
    <source>
        <dbReference type="PROSITE" id="PS50928"/>
    </source>
</evidence>
<dbReference type="CDD" id="cd06261">
    <property type="entry name" value="TM_PBP2"/>
    <property type="match status" value="1"/>
</dbReference>
<evidence type="ECO:0000256" key="2">
    <source>
        <dbReference type="ARBA" id="ARBA00022448"/>
    </source>
</evidence>
<dbReference type="GO" id="GO:0005886">
    <property type="term" value="C:plasma membrane"/>
    <property type="evidence" value="ECO:0007669"/>
    <property type="project" value="UniProtKB-SubCell"/>
</dbReference>
<evidence type="ECO:0000256" key="1">
    <source>
        <dbReference type="ARBA" id="ARBA00004651"/>
    </source>
</evidence>
<keyword evidence="2 7" id="KW-0813">Transport</keyword>
<feature type="transmembrane region" description="Helical" evidence="7">
    <location>
        <begin position="153"/>
        <end position="174"/>
    </location>
</feature>
<feature type="transmembrane region" description="Helical" evidence="7">
    <location>
        <begin position="95"/>
        <end position="115"/>
    </location>
</feature>
<keyword evidence="6 7" id="KW-0472">Membrane</keyword>
<dbReference type="PANTHER" id="PTHR30151">
    <property type="entry name" value="ALKANE SULFONATE ABC TRANSPORTER-RELATED, MEMBRANE SUBUNIT"/>
    <property type="match status" value="1"/>
</dbReference>
<dbReference type="Gene3D" id="1.10.3720.10">
    <property type="entry name" value="MetI-like"/>
    <property type="match status" value="1"/>
</dbReference>
<dbReference type="InterPro" id="IPR000515">
    <property type="entry name" value="MetI-like"/>
</dbReference>